<evidence type="ECO:0000256" key="2">
    <source>
        <dbReference type="ARBA" id="ARBA00007556"/>
    </source>
</evidence>
<dbReference type="NCBIfam" id="TIGR00056">
    <property type="entry name" value="MlaE family lipid ABC transporter permease subunit"/>
    <property type="match status" value="1"/>
</dbReference>
<evidence type="ECO:0000256" key="5">
    <source>
        <dbReference type="ARBA" id="ARBA00022989"/>
    </source>
</evidence>
<evidence type="ECO:0000256" key="1">
    <source>
        <dbReference type="ARBA" id="ARBA00004141"/>
    </source>
</evidence>
<accession>A0A3B1CL09</accession>
<feature type="transmembrane region" description="Helical" evidence="7">
    <location>
        <begin position="7"/>
        <end position="29"/>
    </location>
</feature>
<evidence type="ECO:0000256" key="4">
    <source>
        <dbReference type="ARBA" id="ARBA00022692"/>
    </source>
</evidence>
<dbReference type="PANTHER" id="PTHR30188">
    <property type="entry name" value="ABC TRANSPORTER PERMEASE PROTEIN-RELATED"/>
    <property type="match status" value="1"/>
</dbReference>
<keyword evidence="5 7" id="KW-1133">Transmembrane helix</keyword>
<dbReference type="EMBL" id="UOGB01000329">
    <property type="protein sequence ID" value="VAX25403.1"/>
    <property type="molecule type" value="Genomic_DNA"/>
</dbReference>
<keyword evidence="6 7" id="KW-0472">Membrane</keyword>
<keyword evidence="3" id="KW-0813">Transport</keyword>
<dbReference type="PANTHER" id="PTHR30188:SF4">
    <property type="entry name" value="PROTEIN TRIGALACTOSYLDIACYLGLYCEROL 1, CHLOROPLASTIC"/>
    <property type="match status" value="1"/>
</dbReference>
<comment type="similarity">
    <text evidence="2">Belongs to the MlaE permease family.</text>
</comment>
<dbReference type="InterPro" id="IPR030802">
    <property type="entry name" value="Permease_MalE"/>
</dbReference>
<dbReference type="InterPro" id="IPR003453">
    <property type="entry name" value="ABC_MlaE_roteobac"/>
</dbReference>
<feature type="transmembrane region" description="Helical" evidence="7">
    <location>
        <begin position="140"/>
        <end position="159"/>
    </location>
</feature>
<protein>
    <submittedName>
        <fullName evidence="8">Phospholipid ABC transporter permease protein MlaE</fullName>
    </submittedName>
</protein>
<evidence type="ECO:0000256" key="7">
    <source>
        <dbReference type="SAM" id="Phobius"/>
    </source>
</evidence>
<dbReference type="GO" id="GO:0043190">
    <property type="term" value="C:ATP-binding cassette (ABC) transporter complex"/>
    <property type="evidence" value="ECO:0007669"/>
    <property type="project" value="InterPro"/>
</dbReference>
<name>A0A3B1CL09_9ZZZZ</name>
<organism evidence="8">
    <name type="scientific">hydrothermal vent metagenome</name>
    <dbReference type="NCBI Taxonomy" id="652676"/>
    <lineage>
        <taxon>unclassified sequences</taxon>
        <taxon>metagenomes</taxon>
        <taxon>ecological metagenomes</taxon>
    </lineage>
</organism>
<sequence length="262" mass="27642">MSLISSLGAQIIWAATAAGKAMIFTWDIFRWIFRPPFRIRAVFEQMQEIGYYSVPVVAITALSTGGVLALQSFIGFKRFGAETMVGTVVAISMTRELGPVLTGIIVAGRAGSAMAAELGTMKVTEQIDALYTLSADPVKYLIVPRFLAATIMLPVLVIVADSVGILGGAGIGVGTLGANPIIYMQKTFEFLKLNDIFSGLFKSMVFGAIIGVVCCYQGFYTEGGAEGVGKATTRSVVISSILILIVDYVLTAILFGEAPGGG</sequence>
<keyword evidence="4 7" id="KW-0812">Transmembrane</keyword>
<feature type="transmembrane region" description="Helical" evidence="7">
    <location>
        <begin position="196"/>
        <end position="219"/>
    </location>
</feature>
<proteinExistence type="inferred from homology"/>
<comment type="subcellular location">
    <subcellularLocation>
        <location evidence="1">Membrane</location>
        <topology evidence="1">Multi-pass membrane protein</topology>
    </subcellularLocation>
</comment>
<dbReference type="GO" id="GO:0005548">
    <property type="term" value="F:phospholipid transporter activity"/>
    <property type="evidence" value="ECO:0007669"/>
    <property type="project" value="TreeGrafter"/>
</dbReference>
<evidence type="ECO:0000313" key="8">
    <source>
        <dbReference type="EMBL" id="VAX25403.1"/>
    </source>
</evidence>
<reference evidence="8" key="1">
    <citation type="submission" date="2018-06" db="EMBL/GenBank/DDBJ databases">
        <authorList>
            <person name="Zhirakovskaya E."/>
        </authorList>
    </citation>
    <scope>NUCLEOTIDE SEQUENCE</scope>
</reference>
<dbReference type="AlphaFoldDB" id="A0A3B1CL09"/>
<feature type="transmembrane region" description="Helical" evidence="7">
    <location>
        <begin position="231"/>
        <end position="255"/>
    </location>
</feature>
<evidence type="ECO:0000256" key="6">
    <source>
        <dbReference type="ARBA" id="ARBA00023136"/>
    </source>
</evidence>
<gene>
    <name evidence="8" type="ORF">MNBD_NITROSPINAE03-1038</name>
</gene>
<feature type="transmembrane region" description="Helical" evidence="7">
    <location>
        <begin position="165"/>
        <end position="184"/>
    </location>
</feature>
<dbReference type="Pfam" id="PF02405">
    <property type="entry name" value="MlaE"/>
    <property type="match status" value="1"/>
</dbReference>
<evidence type="ECO:0000256" key="3">
    <source>
        <dbReference type="ARBA" id="ARBA00022448"/>
    </source>
</evidence>
<feature type="transmembrane region" description="Helical" evidence="7">
    <location>
        <begin position="49"/>
        <end position="70"/>
    </location>
</feature>